<keyword evidence="2" id="KW-1185">Reference proteome</keyword>
<dbReference type="EMBL" id="KN564445">
    <property type="protein sequence ID" value="KHJ85299.1"/>
    <property type="molecule type" value="Genomic_DNA"/>
</dbReference>
<organism evidence="1 2">
    <name type="scientific">Oesophagostomum dentatum</name>
    <name type="common">Nodular worm</name>
    <dbReference type="NCBI Taxonomy" id="61180"/>
    <lineage>
        <taxon>Eukaryota</taxon>
        <taxon>Metazoa</taxon>
        <taxon>Ecdysozoa</taxon>
        <taxon>Nematoda</taxon>
        <taxon>Chromadorea</taxon>
        <taxon>Rhabditida</taxon>
        <taxon>Rhabditina</taxon>
        <taxon>Rhabditomorpha</taxon>
        <taxon>Strongyloidea</taxon>
        <taxon>Strongylidae</taxon>
        <taxon>Oesophagostomum</taxon>
    </lineage>
</organism>
<dbReference type="AlphaFoldDB" id="A0A0B1SK39"/>
<gene>
    <name evidence="1" type="ORF">OESDEN_14978</name>
</gene>
<reference evidence="1 2" key="1">
    <citation type="submission" date="2014-03" db="EMBL/GenBank/DDBJ databases">
        <title>Draft genome of the hookworm Oesophagostomum dentatum.</title>
        <authorList>
            <person name="Mitreva M."/>
        </authorList>
    </citation>
    <scope>NUCLEOTIDE SEQUENCE [LARGE SCALE GENOMIC DNA]</scope>
    <source>
        <strain evidence="1 2">OD-Hann</strain>
    </source>
</reference>
<name>A0A0B1SK39_OESDE</name>
<proteinExistence type="predicted"/>
<accession>A0A0B1SK39</accession>
<dbReference type="Proteomes" id="UP000053660">
    <property type="component" value="Unassembled WGS sequence"/>
</dbReference>
<evidence type="ECO:0000313" key="1">
    <source>
        <dbReference type="EMBL" id="KHJ85299.1"/>
    </source>
</evidence>
<evidence type="ECO:0000313" key="2">
    <source>
        <dbReference type="Proteomes" id="UP000053660"/>
    </source>
</evidence>
<sequence>MQTPSVQYLSATEPATSPMTTEATQFANASLYYRSISVVTPQVTL</sequence>
<protein>
    <submittedName>
        <fullName evidence="1">Uncharacterized protein</fullName>
    </submittedName>
</protein>